<dbReference type="InterPro" id="IPR012677">
    <property type="entry name" value="Nucleotide-bd_a/b_plait_sf"/>
</dbReference>
<reference evidence="10" key="1">
    <citation type="submission" date="2012-12" db="EMBL/GenBank/DDBJ databases">
        <authorList>
            <person name="Hellsten U."/>
            <person name="Grimwood J."/>
            <person name="Chapman J.A."/>
            <person name="Shapiro H."/>
            <person name="Aerts A."/>
            <person name="Otillar R.P."/>
            <person name="Terry A.Y."/>
            <person name="Boore J.L."/>
            <person name="Simakov O."/>
            <person name="Marletaz F."/>
            <person name="Cho S.-J."/>
            <person name="Edsinger-Gonzales E."/>
            <person name="Havlak P."/>
            <person name="Kuo D.-H."/>
            <person name="Larsson T."/>
            <person name="Lv J."/>
            <person name="Arendt D."/>
            <person name="Savage R."/>
            <person name="Osoegawa K."/>
            <person name="de Jong P."/>
            <person name="Lindberg D.R."/>
            <person name="Seaver E.C."/>
            <person name="Weisblat D.A."/>
            <person name="Putnam N.H."/>
            <person name="Grigoriev I.V."/>
            <person name="Rokhsar D.S."/>
        </authorList>
    </citation>
    <scope>NUCLEOTIDE SEQUENCE</scope>
</reference>
<keyword evidence="10" id="KW-1185">Reference proteome</keyword>
<dbReference type="GO" id="GO:0003729">
    <property type="term" value="F:mRNA binding"/>
    <property type="evidence" value="ECO:0000318"/>
    <property type="project" value="GO_Central"/>
</dbReference>
<keyword evidence="6" id="KW-0812">Transmembrane</keyword>
<dbReference type="SUPFAM" id="SSF54928">
    <property type="entry name" value="RNA-binding domain, RBD"/>
    <property type="match status" value="2"/>
</dbReference>
<organism evidence="9 10">
    <name type="scientific">Helobdella robusta</name>
    <name type="common">Californian leech</name>
    <dbReference type="NCBI Taxonomy" id="6412"/>
    <lineage>
        <taxon>Eukaryota</taxon>
        <taxon>Metazoa</taxon>
        <taxon>Spiralia</taxon>
        <taxon>Lophotrochozoa</taxon>
        <taxon>Annelida</taxon>
        <taxon>Clitellata</taxon>
        <taxon>Hirudinea</taxon>
        <taxon>Rhynchobdellida</taxon>
        <taxon>Glossiphoniidae</taxon>
        <taxon>Helobdella</taxon>
    </lineage>
</organism>
<feature type="transmembrane region" description="Helical" evidence="6">
    <location>
        <begin position="184"/>
        <end position="203"/>
    </location>
</feature>
<dbReference type="EMBL" id="KB095959">
    <property type="protein sequence ID" value="ESO09359.1"/>
    <property type="molecule type" value="Genomic_DNA"/>
</dbReference>
<dbReference type="InterPro" id="IPR035979">
    <property type="entry name" value="RBD_domain_sf"/>
</dbReference>
<dbReference type="PANTHER" id="PTHR48032:SF18">
    <property type="entry name" value="RRM DOMAIN-CONTAINING PROTEIN"/>
    <property type="match status" value="1"/>
</dbReference>
<evidence type="ECO:0000313" key="8">
    <source>
        <dbReference type="EMBL" id="ESO09359.1"/>
    </source>
</evidence>
<dbReference type="OrthoDB" id="1875751at2759"/>
<dbReference type="InterPro" id="IPR000504">
    <property type="entry name" value="RRM_dom"/>
</dbReference>
<dbReference type="CTD" id="20214879"/>
<evidence type="ECO:0000256" key="5">
    <source>
        <dbReference type="PROSITE-ProRule" id="PRU00176"/>
    </source>
</evidence>
<dbReference type="EMBL" id="AMQM01002950">
    <property type="status" value="NOT_ANNOTATED_CDS"/>
    <property type="molecule type" value="Genomic_DNA"/>
</dbReference>
<sequence>KIFIGGLCWQTTAETLKNYFAKFGEISDCTIMKDLVTKRSRGFGFVNFSNTDSVEKVLNSGPHTIDEKVVDAKVAVPRPKAGNGSSKVMTKTRKIFVGGLSAPTTAEDIRRYFESFGTVTEAVLMIDKQTHRHRGFGFVTFEEDDVAELVCQKPFHEINNKMVECKKALPKELMMPQTASKSEGMFIFFINLICQFSFCKLLFFRNILNNKN</sequence>
<dbReference type="Pfam" id="PF00076">
    <property type="entry name" value="RRM_1"/>
    <property type="match status" value="2"/>
</dbReference>
<feature type="domain" description="RRM" evidence="7">
    <location>
        <begin position="1"/>
        <end position="81"/>
    </location>
</feature>
<evidence type="ECO:0000256" key="2">
    <source>
        <dbReference type="ARBA" id="ARBA00022490"/>
    </source>
</evidence>
<comment type="subcellular location">
    <subcellularLocation>
        <location evidence="1">Cytoplasm</location>
    </subcellularLocation>
</comment>
<dbReference type="PANTHER" id="PTHR48032">
    <property type="entry name" value="RNA-BINDING PROTEIN MUSASHI HOMOLOG RBP6"/>
    <property type="match status" value="1"/>
</dbReference>
<dbReference type="AlphaFoldDB" id="T1G1D1"/>
<dbReference type="eggNOG" id="KOG4205">
    <property type="taxonomic scope" value="Eukaryota"/>
</dbReference>
<dbReference type="SMART" id="SM00360">
    <property type="entry name" value="RRM"/>
    <property type="match status" value="2"/>
</dbReference>
<keyword evidence="3" id="KW-0677">Repeat</keyword>
<dbReference type="EMBL" id="AMQM01002951">
    <property type="status" value="NOT_ANNOTATED_CDS"/>
    <property type="molecule type" value="Genomic_DNA"/>
</dbReference>
<evidence type="ECO:0000259" key="7">
    <source>
        <dbReference type="PROSITE" id="PS50102"/>
    </source>
</evidence>
<dbReference type="STRING" id="6412.T1G1D1"/>
<dbReference type="KEGG" id="hro:HELRODRAFT_73357"/>
<dbReference type="FunCoup" id="T1G1D1">
    <property type="interactions" value="93"/>
</dbReference>
<protein>
    <recommendedName>
        <fullName evidence="7">RRM domain-containing protein</fullName>
    </recommendedName>
</protein>
<evidence type="ECO:0000313" key="10">
    <source>
        <dbReference type="Proteomes" id="UP000015101"/>
    </source>
</evidence>
<accession>T1G1D1</accession>
<dbReference type="GO" id="GO:0005737">
    <property type="term" value="C:cytoplasm"/>
    <property type="evidence" value="ECO:0000318"/>
    <property type="project" value="GO_Central"/>
</dbReference>
<keyword evidence="6" id="KW-1133">Transmembrane helix</keyword>
<dbReference type="RefSeq" id="XP_009012452.1">
    <property type="nucleotide sequence ID" value="XM_009014204.1"/>
</dbReference>
<dbReference type="GO" id="GO:0006417">
    <property type="term" value="P:regulation of translation"/>
    <property type="evidence" value="ECO:0000318"/>
    <property type="project" value="GO_Central"/>
</dbReference>
<evidence type="ECO:0000256" key="3">
    <source>
        <dbReference type="ARBA" id="ARBA00022737"/>
    </source>
</evidence>
<evidence type="ECO:0000256" key="6">
    <source>
        <dbReference type="SAM" id="Phobius"/>
    </source>
</evidence>
<feature type="domain" description="RRM" evidence="7">
    <location>
        <begin position="93"/>
        <end position="180"/>
    </location>
</feature>
<keyword evidence="4 5" id="KW-0694">RNA-binding</keyword>
<gene>
    <name evidence="9" type="primary">20214879</name>
    <name evidence="8" type="ORF">HELRODRAFT_73357</name>
</gene>
<reference evidence="8 10" key="2">
    <citation type="journal article" date="2013" name="Nature">
        <title>Insights into bilaterian evolution from three spiralian genomes.</title>
        <authorList>
            <person name="Simakov O."/>
            <person name="Marletaz F."/>
            <person name="Cho S.J."/>
            <person name="Edsinger-Gonzales E."/>
            <person name="Havlak P."/>
            <person name="Hellsten U."/>
            <person name="Kuo D.H."/>
            <person name="Larsson T."/>
            <person name="Lv J."/>
            <person name="Arendt D."/>
            <person name="Savage R."/>
            <person name="Osoegawa K."/>
            <person name="de Jong P."/>
            <person name="Grimwood J."/>
            <person name="Chapman J.A."/>
            <person name="Shapiro H."/>
            <person name="Aerts A."/>
            <person name="Otillar R.P."/>
            <person name="Terry A.Y."/>
            <person name="Boore J.L."/>
            <person name="Grigoriev I.V."/>
            <person name="Lindberg D.R."/>
            <person name="Seaver E.C."/>
            <person name="Weisblat D.A."/>
            <person name="Putnam N.H."/>
            <person name="Rokhsar D.S."/>
        </authorList>
    </citation>
    <scope>NUCLEOTIDE SEQUENCE</scope>
</reference>
<dbReference type="Proteomes" id="UP000015101">
    <property type="component" value="Unassembled WGS sequence"/>
</dbReference>
<keyword evidence="2" id="KW-0963">Cytoplasm</keyword>
<reference evidence="9" key="3">
    <citation type="submission" date="2015-06" db="UniProtKB">
        <authorList>
            <consortium name="EnsemblMetazoa"/>
        </authorList>
    </citation>
    <scope>IDENTIFICATION</scope>
</reference>
<dbReference type="Gene3D" id="3.30.70.330">
    <property type="match status" value="2"/>
</dbReference>
<dbReference type="EnsemblMetazoa" id="HelroT73357">
    <property type="protein sequence ID" value="HelroP73357"/>
    <property type="gene ID" value="HelroG73357"/>
</dbReference>
<evidence type="ECO:0000313" key="9">
    <source>
        <dbReference type="EnsemblMetazoa" id="HelroP73357"/>
    </source>
</evidence>
<evidence type="ECO:0000256" key="4">
    <source>
        <dbReference type="ARBA" id="ARBA00022884"/>
    </source>
</evidence>
<proteinExistence type="predicted"/>
<name>T1G1D1_HELRO</name>
<dbReference type="InParanoid" id="T1G1D1"/>
<dbReference type="HOGENOM" id="CLU_012062_1_5_1"/>
<evidence type="ECO:0000256" key="1">
    <source>
        <dbReference type="ARBA" id="ARBA00004496"/>
    </source>
</evidence>
<dbReference type="PROSITE" id="PS50102">
    <property type="entry name" value="RRM"/>
    <property type="match status" value="2"/>
</dbReference>
<dbReference type="GeneID" id="20214879"/>
<dbReference type="FunFam" id="3.30.70.330:FF:000025">
    <property type="entry name" value="RNA-binding protein Musashi homolog 2 isoform X1"/>
    <property type="match status" value="1"/>
</dbReference>
<dbReference type="OMA" id="MHRDENE"/>
<keyword evidence="6" id="KW-0472">Membrane</keyword>